<dbReference type="Pfam" id="PF00496">
    <property type="entry name" value="SBP_bac_5"/>
    <property type="match status" value="1"/>
</dbReference>
<dbReference type="SUPFAM" id="SSF53850">
    <property type="entry name" value="Periplasmic binding protein-like II"/>
    <property type="match status" value="1"/>
</dbReference>
<evidence type="ECO:0000256" key="1">
    <source>
        <dbReference type="ARBA" id="ARBA00004418"/>
    </source>
</evidence>
<dbReference type="InterPro" id="IPR000914">
    <property type="entry name" value="SBP_5_dom"/>
</dbReference>
<dbReference type="InterPro" id="IPR030678">
    <property type="entry name" value="Peptide/Ni-bd"/>
</dbReference>
<gene>
    <name evidence="5" type="ORF">JYK14_14045</name>
</gene>
<comment type="caution">
    <text evidence="5">The sequence shown here is derived from an EMBL/GenBank/DDBJ whole genome shotgun (WGS) entry which is preliminary data.</text>
</comment>
<evidence type="ECO:0000313" key="6">
    <source>
        <dbReference type="Proteomes" id="UP001523392"/>
    </source>
</evidence>
<name>A0ABT1D5S5_9PROT</name>
<feature type="domain" description="Solute-binding protein family 5" evidence="4">
    <location>
        <begin position="82"/>
        <end position="427"/>
    </location>
</feature>
<protein>
    <submittedName>
        <fullName evidence="5">ABC transporter substrate-binding protein</fullName>
    </submittedName>
</protein>
<dbReference type="InterPro" id="IPR006311">
    <property type="entry name" value="TAT_signal"/>
</dbReference>
<dbReference type="CDD" id="cd08495">
    <property type="entry name" value="PBP2_NikA_DppA_OppA_like_8"/>
    <property type="match status" value="1"/>
</dbReference>
<keyword evidence="3" id="KW-0732">Signal</keyword>
<dbReference type="PANTHER" id="PTHR30290">
    <property type="entry name" value="PERIPLASMIC BINDING COMPONENT OF ABC TRANSPORTER"/>
    <property type="match status" value="1"/>
</dbReference>
<evidence type="ECO:0000256" key="3">
    <source>
        <dbReference type="SAM" id="SignalP"/>
    </source>
</evidence>
<dbReference type="EMBL" id="JAFIRR010000086">
    <property type="protein sequence ID" value="MCO6417278.1"/>
    <property type="molecule type" value="Genomic_DNA"/>
</dbReference>
<dbReference type="Proteomes" id="UP001523392">
    <property type="component" value="Unassembled WGS sequence"/>
</dbReference>
<proteinExistence type="inferred from homology"/>
<organism evidence="5 6">
    <name type="scientific">Siccirubricoccus soli</name>
    <dbReference type="NCBI Taxonomy" id="2899147"/>
    <lineage>
        <taxon>Bacteria</taxon>
        <taxon>Pseudomonadati</taxon>
        <taxon>Pseudomonadota</taxon>
        <taxon>Alphaproteobacteria</taxon>
        <taxon>Acetobacterales</taxon>
        <taxon>Roseomonadaceae</taxon>
        <taxon>Siccirubricoccus</taxon>
    </lineage>
</organism>
<dbReference type="PROSITE" id="PS51318">
    <property type="entry name" value="TAT"/>
    <property type="match status" value="1"/>
</dbReference>
<evidence type="ECO:0000259" key="4">
    <source>
        <dbReference type="Pfam" id="PF00496"/>
    </source>
</evidence>
<reference evidence="5 6" key="1">
    <citation type="submission" date="2021-12" db="EMBL/GenBank/DDBJ databases">
        <title>Siccirubricoccus leaddurans sp. nov., a high concentration Zn2+ tolerance bacterium.</title>
        <authorList>
            <person name="Cao Y."/>
        </authorList>
    </citation>
    <scope>NUCLEOTIDE SEQUENCE [LARGE SCALE GENOMIC DNA]</scope>
    <source>
        <strain evidence="5 6">KC 17139</strain>
    </source>
</reference>
<sequence length="540" mass="60420">MNDPTRRDALGLGAALAAGAFAASASAQAASGGELRIGMTLADIPTTRGAPDQGGEGIRWMGFTIYDSLVYWNLNQEQSIPEIVPALAERYYPSPEDSKEWIFELRRGVKFHDGSPFNADAVIWNIEKLLKRDAPQYDPQQNMTLSFRIPSVKTWRKIDDFKIAIGSTAPDASMPDQVVFLHISSPAQWQKLGGWDGFSRQPSGTGPFRVQEIVPRQRAVLVRNDDYWDQSRRPKLDRLLLLPIPDANIRVAALLTNQVNFIEAPPPDGVPRLRSAGMVIKTNPYPHVWPYILRQSGENTPLSDVRVRQALNLAINREEMVELLGGMAEPARGMVLPDSPWFGKPKFEVRYDPAAARRLLAEAGYGPGNPLRVKFMISASGSGQMQPLPMNEFVQQNLREVGVDLSFEVVEWNAMRGQRSKGPLDPSARSVHALNNSMGTSTPFDAFARHFSCEAAPPHGMNWAGVCDEKLQALLDQASSTFDTAERDRIVARIHEHVVDNAYWLWVVHDVNPRALRPEVRGFFQAKSWYQDLTQVYIRR</sequence>
<dbReference type="Gene3D" id="3.40.190.10">
    <property type="entry name" value="Periplasmic binding protein-like II"/>
    <property type="match status" value="1"/>
</dbReference>
<evidence type="ECO:0000256" key="2">
    <source>
        <dbReference type="ARBA" id="ARBA00005695"/>
    </source>
</evidence>
<dbReference type="Gene3D" id="3.10.105.10">
    <property type="entry name" value="Dipeptide-binding Protein, Domain 3"/>
    <property type="match status" value="1"/>
</dbReference>
<comment type="similarity">
    <text evidence="2">Belongs to the bacterial solute-binding protein 5 family.</text>
</comment>
<comment type="subcellular location">
    <subcellularLocation>
        <location evidence="1">Periplasm</location>
    </subcellularLocation>
</comment>
<accession>A0ABT1D5S5</accession>
<dbReference type="InterPro" id="IPR039424">
    <property type="entry name" value="SBP_5"/>
</dbReference>
<feature type="chain" id="PRO_5046467248" evidence="3">
    <location>
        <begin position="30"/>
        <end position="540"/>
    </location>
</feature>
<dbReference type="PANTHER" id="PTHR30290:SF83">
    <property type="entry name" value="ABC TRANSPORTER SUBSTRATE-BINDING PROTEIN"/>
    <property type="match status" value="1"/>
</dbReference>
<dbReference type="RefSeq" id="WP_252953908.1">
    <property type="nucleotide sequence ID" value="NZ_JAFIRR010000086.1"/>
</dbReference>
<evidence type="ECO:0000313" key="5">
    <source>
        <dbReference type="EMBL" id="MCO6417278.1"/>
    </source>
</evidence>
<keyword evidence="6" id="KW-1185">Reference proteome</keyword>
<dbReference type="PIRSF" id="PIRSF002741">
    <property type="entry name" value="MppA"/>
    <property type="match status" value="1"/>
</dbReference>
<feature type="signal peptide" evidence="3">
    <location>
        <begin position="1"/>
        <end position="29"/>
    </location>
</feature>